<keyword evidence="7" id="KW-1185">Reference proteome</keyword>
<evidence type="ECO:0000259" key="4">
    <source>
        <dbReference type="Pfam" id="PF04253"/>
    </source>
</evidence>
<feature type="region of interest" description="Disordered" evidence="2">
    <location>
        <begin position="156"/>
        <end position="180"/>
    </location>
</feature>
<accession>A0A1E7F815</accession>
<comment type="similarity">
    <text evidence="1">Belongs to the peptidase M28 family. M28B subfamily.</text>
</comment>
<feature type="region of interest" description="Disordered" evidence="2">
    <location>
        <begin position="1"/>
        <end position="22"/>
    </location>
</feature>
<dbReference type="Pfam" id="PF04389">
    <property type="entry name" value="Peptidase_M28"/>
    <property type="match status" value="1"/>
</dbReference>
<dbReference type="OrthoDB" id="10013407at2759"/>
<dbReference type="InterPro" id="IPR046450">
    <property type="entry name" value="PA_dom_sf"/>
</dbReference>
<feature type="region of interest" description="Disordered" evidence="2">
    <location>
        <begin position="731"/>
        <end position="753"/>
    </location>
</feature>
<dbReference type="Pfam" id="PF02225">
    <property type="entry name" value="PA"/>
    <property type="match status" value="1"/>
</dbReference>
<proteinExistence type="inferred from homology"/>
<feature type="compositionally biased region" description="Low complexity" evidence="2">
    <location>
        <begin position="809"/>
        <end position="820"/>
    </location>
</feature>
<dbReference type="Gene3D" id="3.40.630.10">
    <property type="entry name" value="Zn peptidases"/>
    <property type="match status" value="1"/>
</dbReference>
<feature type="domain" description="Transferrin receptor-like dimerisation" evidence="4">
    <location>
        <begin position="920"/>
        <end position="1006"/>
    </location>
</feature>
<dbReference type="AlphaFoldDB" id="A0A1E7F815"/>
<feature type="compositionally biased region" description="Low complexity" evidence="2">
    <location>
        <begin position="662"/>
        <end position="675"/>
    </location>
</feature>
<evidence type="ECO:0000313" key="7">
    <source>
        <dbReference type="Proteomes" id="UP000095751"/>
    </source>
</evidence>
<dbReference type="PANTHER" id="PTHR10404">
    <property type="entry name" value="N-ACETYLATED-ALPHA-LINKED ACIDIC DIPEPTIDASE"/>
    <property type="match status" value="1"/>
</dbReference>
<gene>
    <name evidence="6" type="ORF">FRACYDRAFT_240831</name>
</gene>
<dbReference type="FunFam" id="3.40.630.10:FF:000101">
    <property type="entry name" value="N-acetylated alpha-linked acidic dipeptidase like 1"/>
    <property type="match status" value="1"/>
</dbReference>
<evidence type="ECO:0000256" key="2">
    <source>
        <dbReference type="SAM" id="MobiDB-lite"/>
    </source>
</evidence>
<dbReference type="EMBL" id="KV784360">
    <property type="protein sequence ID" value="OEU14296.1"/>
    <property type="molecule type" value="Genomic_DNA"/>
</dbReference>
<evidence type="ECO:0000313" key="6">
    <source>
        <dbReference type="EMBL" id="OEU14296.1"/>
    </source>
</evidence>
<dbReference type="Gene3D" id="1.20.930.40">
    <property type="entry name" value="Transferrin receptor-like, dimerisation domain"/>
    <property type="match status" value="1"/>
</dbReference>
<dbReference type="InterPro" id="IPR036757">
    <property type="entry name" value="TFR-like_dimer_dom_sf"/>
</dbReference>
<protein>
    <submittedName>
        <fullName evidence="6">Zn-dependent exopeptidase</fullName>
    </submittedName>
</protein>
<evidence type="ECO:0000259" key="3">
    <source>
        <dbReference type="Pfam" id="PF02225"/>
    </source>
</evidence>
<dbReference type="GO" id="GO:0004180">
    <property type="term" value="F:carboxypeptidase activity"/>
    <property type="evidence" value="ECO:0007669"/>
    <property type="project" value="TreeGrafter"/>
</dbReference>
<dbReference type="SUPFAM" id="SSF47672">
    <property type="entry name" value="Transferrin receptor-like dimerisation domain"/>
    <property type="match status" value="1"/>
</dbReference>
<dbReference type="PANTHER" id="PTHR10404:SF46">
    <property type="entry name" value="VACUOLAR PROTEIN SORTING-ASSOCIATED PROTEIN 70"/>
    <property type="match status" value="1"/>
</dbReference>
<organism evidence="6 7">
    <name type="scientific">Fragilariopsis cylindrus CCMP1102</name>
    <dbReference type="NCBI Taxonomy" id="635003"/>
    <lineage>
        <taxon>Eukaryota</taxon>
        <taxon>Sar</taxon>
        <taxon>Stramenopiles</taxon>
        <taxon>Ochrophyta</taxon>
        <taxon>Bacillariophyta</taxon>
        <taxon>Bacillariophyceae</taxon>
        <taxon>Bacillariophycidae</taxon>
        <taxon>Bacillariales</taxon>
        <taxon>Bacillariaceae</taxon>
        <taxon>Fragilariopsis</taxon>
    </lineage>
</organism>
<dbReference type="InterPro" id="IPR007484">
    <property type="entry name" value="Peptidase_M28"/>
</dbReference>
<feature type="region of interest" description="Disordered" evidence="2">
    <location>
        <begin position="809"/>
        <end position="832"/>
    </location>
</feature>
<dbReference type="KEGG" id="fcy:FRACYDRAFT_240831"/>
<evidence type="ECO:0000259" key="5">
    <source>
        <dbReference type="Pfam" id="PF04389"/>
    </source>
</evidence>
<dbReference type="SUPFAM" id="SSF52025">
    <property type="entry name" value="PA domain"/>
    <property type="match status" value="1"/>
</dbReference>
<dbReference type="InParanoid" id="A0A1E7F815"/>
<dbReference type="Gene3D" id="3.50.30.30">
    <property type="match status" value="1"/>
</dbReference>
<feature type="domain" description="Peptidase M28" evidence="5">
    <location>
        <begin position="457"/>
        <end position="570"/>
    </location>
</feature>
<reference evidence="6 7" key="1">
    <citation type="submission" date="2016-09" db="EMBL/GenBank/DDBJ databases">
        <title>Extensive genetic diversity and differential bi-allelic expression allows diatom success in the polar Southern Ocean.</title>
        <authorList>
            <consortium name="DOE Joint Genome Institute"/>
            <person name="Mock T."/>
            <person name="Otillar R.P."/>
            <person name="Strauss J."/>
            <person name="Dupont C."/>
            <person name="Frickenhaus S."/>
            <person name="Maumus F."/>
            <person name="Mcmullan M."/>
            <person name="Sanges R."/>
            <person name="Schmutz J."/>
            <person name="Toseland A."/>
            <person name="Valas R."/>
            <person name="Veluchamy A."/>
            <person name="Ward B.J."/>
            <person name="Allen A."/>
            <person name="Barry K."/>
            <person name="Falciatore A."/>
            <person name="Ferrante M."/>
            <person name="Fortunato A.E."/>
            <person name="Gloeckner G."/>
            <person name="Gruber A."/>
            <person name="Hipkin R."/>
            <person name="Janech M."/>
            <person name="Kroth P."/>
            <person name="Leese F."/>
            <person name="Lindquist E."/>
            <person name="Lyon B.R."/>
            <person name="Martin J."/>
            <person name="Mayer C."/>
            <person name="Parker M."/>
            <person name="Quesneville H."/>
            <person name="Raymond J."/>
            <person name="Uhlig C."/>
            <person name="Valentin K.U."/>
            <person name="Worden A.Z."/>
            <person name="Armbrust E.V."/>
            <person name="Bowler C."/>
            <person name="Green B."/>
            <person name="Moulton V."/>
            <person name="Van Oosterhout C."/>
            <person name="Grigoriev I."/>
        </authorList>
    </citation>
    <scope>NUCLEOTIDE SEQUENCE [LARGE SCALE GENOMIC DNA]</scope>
    <source>
        <strain evidence="6 7">CCMP1102</strain>
    </source>
</reference>
<dbReference type="InterPro" id="IPR039373">
    <property type="entry name" value="Peptidase_M28B"/>
</dbReference>
<dbReference type="Proteomes" id="UP000095751">
    <property type="component" value="Unassembled WGS sequence"/>
</dbReference>
<dbReference type="SUPFAM" id="SSF53187">
    <property type="entry name" value="Zn-dependent exopeptidases"/>
    <property type="match status" value="1"/>
</dbReference>
<dbReference type="InterPro" id="IPR007365">
    <property type="entry name" value="TFR-like_dimer_dom"/>
</dbReference>
<feature type="region of interest" description="Disordered" evidence="2">
    <location>
        <begin position="656"/>
        <end position="675"/>
    </location>
</feature>
<sequence length="1008" mass="112608">MHYSNKEFVSANEGQGSIDGDDDDGFSIEEELFLKIPNATLAKSSLYFLTRLPHVAGTKGDALMAEYVQNEFLNAGLPIVTIDKLLVKLNYPNFDFENNENTPTSSLSLWEITNNEEDEDDEDEEYDEDNMEVVDENDEELAEDIIIIGEKKVLRRSRSHRKKKKKKKKKKLSDGSTSNTEKRKLLYQAKLSEDIILDNDKESGDEYSSNTDDTIWRNHSFHGYSPSGNLYDKKFIYANYGRPQDFQVLQSLNITITNKIVIVRYGKCFRGLKVYNTQLHGGIGVIIYSDPYDDGYNKGTVYPNGPWRSASSIQRGSVQFISHCGGDPYRIDPRYQTLLGLGRNNSNTNSSVVEQLCGVNTSDIIPSIPSIPLSYEDVIPLLQNLGGLSIKEIPLAIQNNFEGGITNVTYKIGPSKGYLDLIIDNKDAIVNISNVIGIIPGIHYNNNQTATTPEELELENHLDQPILLGNHRDAWIYGASDPNSGTSALLEVAKGLGYLYKYHNWKPLRSIYFCSWSGEEYGLLGSTGWSELNIRNMNMESSSMNNSNNTSSSNTKLRLLSGLQRSLAYLNTDTIVSGDQLKVSSSPSLITLWKSVINDLKYEKEMNENEKRSSSTGTSTISNISSINERISSSKNARFLKNVTIRDANTDWEIIENDDNTNGDNKQQDNNNNNNIGILGSGSDYTVFLDHFGIPSLDFSYSKKNSGGTYGVYHSIYDSFDWMNKYGGCTNTSPSTSSGDRDTRNSDENENNDDNCNAFELIEFASKIWGLLAMRLATSIVVPIDHVIQGNSLDGYISYLKQELNISTPNTTTSSTSASSGRVVGISSNSDHDHYKNNRDIDLHNLTDAVMNYKKNAAKLQSHCYDISKKRSMLLSSSSSSNQVNNNSSNNTNTKSNNNYNKIISNSNDNDNADDYIITLLSNKIDVCNEKLGLTERFFLLKDGLPGRPWFKHCLQAPGIDLGYAAEAFPGIQQAINNRKKDDNYKIVQEQINLTSERVQLAATNLEI</sequence>
<feature type="compositionally biased region" description="Basic residues" evidence="2">
    <location>
        <begin position="156"/>
        <end position="171"/>
    </location>
</feature>
<dbReference type="InterPro" id="IPR003137">
    <property type="entry name" value="PA_domain"/>
</dbReference>
<dbReference type="Pfam" id="PF04253">
    <property type="entry name" value="TFR_dimer"/>
    <property type="match status" value="1"/>
</dbReference>
<feature type="domain" description="PA" evidence="3">
    <location>
        <begin position="237"/>
        <end position="317"/>
    </location>
</feature>
<feature type="region of interest" description="Disordered" evidence="2">
    <location>
        <begin position="876"/>
        <end position="906"/>
    </location>
</feature>
<dbReference type="CDD" id="cd02121">
    <property type="entry name" value="PA_GCPII_like"/>
    <property type="match status" value="1"/>
</dbReference>
<name>A0A1E7F815_9STRA</name>
<evidence type="ECO:0000256" key="1">
    <source>
        <dbReference type="ARBA" id="ARBA00005634"/>
    </source>
</evidence>